<evidence type="ECO:0000256" key="3">
    <source>
        <dbReference type="ARBA" id="ARBA00022840"/>
    </source>
</evidence>
<dbReference type="GO" id="GO:0005524">
    <property type="term" value="F:ATP binding"/>
    <property type="evidence" value="ECO:0007669"/>
    <property type="project" value="UniProtKB-KW"/>
</dbReference>
<feature type="domain" description="AAA+ ATPase" evidence="4">
    <location>
        <begin position="209"/>
        <end position="392"/>
    </location>
</feature>
<evidence type="ECO:0000256" key="1">
    <source>
        <dbReference type="ARBA" id="ARBA00006354"/>
    </source>
</evidence>
<evidence type="ECO:0000256" key="2">
    <source>
        <dbReference type="ARBA" id="ARBA00022741"/>
    </source>
</evidence>
<dbReference type="Pfam" id="PF13335">
    <property type="entry name" value="Mg_chelatase_C"/>
    <property type="match status" value="1"/>
</dbReference>
<accession>A0A1F7V763</accession>
<dbReference type="InterPro" id="IPR000523">
    <property type="entry name" value="Mg_chelatse_chII-like_cat_dom"/>
</dbReference>
<name>A0A1F7V763_9BACT</name>
<sequence>MFSIISSTTTGIDAIPVIVETDVSNGMNNFTIVGLPDTSVKESRDRIRAAIKNSGFQFPRGRLTINLAPADLRKQGPLYDLPIALSILIARGEIPAHTLEHAVVLGELALDGVIRPVRGVLTTALMARRIQKTSMFVPKENEQEAAVIKDLEVFGATSLRGLVDHLLGRTLMTKTVYARKIRAREDHQCFSFIKGQDFAKRGLEIAAAGGHNILLSGPPGTGKTLLARSFPSILPDLTEEESMEVTSIASVAGELTSSSGLIETRPFRSPHHSASVVSLVGGGTWPTPGEISLAHRGVLFLDELPEFPRHVLEHLRGPLEDGVVTISRAQATVKFPARFILVAAMNPCPCGYASDPKRKCICTIFQMQTYQKRISGPLLDRFDLRIEVSNLPQEKLLSDTQSEPSAIIRARVVAARIKQADRFFDSACHVNAEISPSLLEKTCVMSSEAKTLLGLAIGSQSLSPRATTRIRKVARTIADLAESNIIEEQHLAEALQFRGQKMQHD</sequence>
<dbReference type="Gene3D" id="3.40.50.300">
    <property type="entry name" value="P-loop containing nucleotide triphosphate hydrolases"/>
    <property type="match status" value="1"/>
</dbReference>
<dbReference type="SUPFAM" id="SSF54211">
    <property type="entry name" value="Ribosomal protein S5 domain 2-like"/>
    <property type="match status" value="1"/>
</dbReference>
<dbReference type="Pfam" id="PF01078">
    <property type="entry name" value="Mg_chelatase"/>
    <property type="match status" value="1"/>
</dbReference>
<dbReference type="PRINTS" id="PR01657">
    <property type="entry name" value="MCMFAMILY"/>
</dbReference>
<dbReference type="InterPro" id="IPR003593">
    <property type="entry name" value="AAA+_ATPase"/>
</dbReference>
<dbReference type="SMART" id="SM00382">
    <property type="entry name" value="AAA"/>
    <property type="match status" value="1"/>
</dbReference>
<dbReference type="NCBIfam" id="TIGR00368">
    <property type="entry name" value="YifB family Mg chelatase-like AAA ATPase"/>
    <property type="match status" value="1"/>
</dbReference>
<protein>
    <recommendedName>
        <fullName evidence="4">AAA+ ATPase domain-containing protein</fullName>
    </recommendedName>
</protein>
<dbReference type="Pfam" id="PF13541">
    <property type="entry name" value="ChlI"/>
    <property type="match status" value="1"/>
</dbReference>
<evidence type="ECO:0000259" key="4">
    <source>
        <dbReference type="SMART" id="SM00382"/>
    </source>
</evidence>
<reference evidence="5 6" key="1">
    <citation type="journal article" date="2016" name="Nat. Commun.">
        <title>Thousands of microbial genomes shed light on interconnected biogeochemical processes in an aquifer system.</title>
        <authorList>
            <person name="Anantharaman K."/>
            <person name="Brown C.T."/>
            <person name="Hug L.A."/>
            <person name="Sharon I."/>
            <person name="Castelle C.J."/>
            <person name="Probst A.J."/>
            <person name="Thomas B.C."/>
            <person name="Singh A."/>
            <person name="Wilkins M.J."/>
            <person name="Karaoz U."/>
            <person name="Brodie E.L."/>
            <person name="Williams K.H."/>
            <person name="Hubbard S.S."/>
            <person name="Banfield J.F."/>
        </authorList>
    </citation>
    <scope>NUCLEOTIDE SEQUENCE [LARGE SCALE GENOMIC DNA]</scope>
</reference>
<comment type="caution">
    <text evidence="5">The sequence shown here is derived from an EMBL/GenBank/DDBJ whole genome shotgun (WGS) entry which is preliminary data.</text>
</comment>
<proteinExistence type="inferred from homology"/>
<dbReference type="InterPro" id="IPR014721">
    <property type="entry name" value="Ribsml_uS5_D2-typ_fold_subgr"/>
</dbReference>
<dbReference type="EMBL" id="MGEQ01000010">
    <property type="protein sequence ID" value="OGL86392.1"/>
    <property type="molecule type" value="Genomic_DNA"/>
</dbReference>
<dbReference type="InterPro" id="IPR027417">
    <property type="entry name" value="P-loop_NTPase"/>
</dbReference>
<dbReference type="Gene3D" id="3.30.230.10">
    <property type="match status" value="1"/>
</dbReference>
<dbReference type="AlphaFoldDB" id="A0A1F7V763"/>
<dbReference type="Proteomes" id="UP000176593">
    <property type="component" value="Unassembled WGS sequence"/>
</dbReference>
<dbReference type="SUPFAM" id="SSF52540">
    <property type="entry name" value="P-loop containing nucleoside triphosphate hydrolases"/>
    <property type="match status" value="1"/>
</dbReference>
<dbReference type="InterPro" id="IPR001208">
    <property type="entry name" value="MCM_dom"/>
</dbReference>
<gene>
    <name evidence="5" type="ORF">A3I41_02370</name>
</gene>
<dbReference type="InterPro" id="IPR004482">
    <property type="entry name" value="Mg_chelat-rel"/>
</dbReference>
<evidence type="ECO:0000313" key="5">
    <source>
        <dbReference type="EMBL" id="OGL86392.1"/>
    </source>
</evidence>
<dbReference type="InterPro" id="IPR020568">
    <property type="entry name" value="Ribosomal_Su5_D2-typ_SF"/>
</dbReference>
<keyword evidence="3" id="KW-0067">ATP-binding</keyword>
<dbReference type="InterPro" id="IPR025158">
    <property type="entry name" value="Mg_chelat-rel_C"/>
</dbReference>
<dbReference type="InterPro" id="IPR045006">
    <property type="entry name" value="CHLI-like"/>
</dbReference>
<evidence type="ECO:0000313" key="6">
    <source>
        <dbReference type="Proteomes" id="UP000176593"/>
    </source>
</evidence>
<dbReference type="PANTHER" id="PTHR32039:SF7">
    <property type="entry name" value="COMPETENCE PROTEIN COMM"/>
    <property type="match status" value="1"/>
</dbReference>
<comment type="similarity">
    <text evidence="1">Belongs to the Mg-chelatase subunits D/I family. ComM subfamily.</text>
</comment>
<dbReference type="PANTHER" id="PTHR32039">
    <property type="entry name" value="MAGNESIUM-CHELATASE SUBUNIT CHLI"/>
    <property type="match status" value="1"/>
</dbReference>
<organism evidence="5 6">
    <name type="scientific">Candidatus Uhrbacteria bacterium RIFCSPLOWO2_02_FULL_48_18</name>
    <dbReference type="NCBI Taxonomy" id="1802408"/>
    <lineage>
        <taxon>Bacteria</taxon>
        <taxon>Candidatus Uhriibacteriota</taxon>
    </lineage>
</organism>
<dbReference type="GO" id="GO:0003677">
    <property type="term" value="F:DNA binding"/>
    <property type="evidence" value="ECO:0007669"/>
    <property type="project" value="InterPro"/>
</dbReference>
<keyword evidence="2" id="KW-0547">Nucleotide-binding</keyword>